<dbReference type="PANTHER" id="PTHR44936:SF5">
    <property type="entry name" value="SENSOR HISTIDINE KINASE ENVZ"/>
    <property type="match status" value="1"/>
</dbReference>
<keyword evidence="4" id="KW-1003">Cell membrane</keyword>
<dbReference type="SMART" id="SM00304">
    <property type="entry name" value="HAMP"/>
    <property type="match status" value="1"/>
</dbReference>
<reference evidence="18" key="1">
    <citation type="submission" date="2016-10" db="EMBL/GenBank/DDBJ databases">
        <authorList>
            <person name="de Groot N.N."/>
        </authorList>
    </citation>
    <scope>NUCLEOTIDE SEQUENCE</scope>
</reference>
<dbReference type="CDD" id="cd06225">
    <property type="entry name" value="HAMP"/>
    <property type="match status" value="1"/>
</dbReference>
<feature type="domain" description="HAMP" evidence="17">
    <location>
        <begin position="209"/>
        <end position="261"/>
    </location>
</feature>
<dbReference type="EMBL" id="FPHR01000021">
    <property type="protein sequence ID" value="SFV77299.1"/>
    <property type="molecule type" value="Genomic_DNA"/>
</dbReference>
<evidence type="ECO:0000256" key="11">
    <source>
        <dbReference type="ARBA" id="ARBA00022840"/>
    </source>
</evidence>
<keyword evidence="8 15" id="KW-0812">Transmembrane</keyword>
<evidence type="ECO:0000256" key="4">
    <source>
        <dbReference type="ARBA" id="ARBA00022475"/>
    </source>
</evidence>
<comment type="catalytic activity">
    <reaction evidence="1">
        <text>ATP + protein L-histidine = ADP + protein N-phospho-L-histidine.</text>
        <dbReference type="EC" id="2.7.13.3"/>
    </reaction>
</comment>
<organism evidence="18">
    <name type="scientific">hydrothermal vent metagenome</name>
    <dbReference type="NCBI Taxonomy" id="652676"/>
    <lineage>
        <taxon>unclassified sequences</taxon>
        <taxon>metagenomes</taxon>
        <taxon>ecological metagenomes</taxon>
    </lineage>
</organism>
<evidence type="ECO:0000256" key="6">
    <source>
        <dbReference type="ARBA" id="ARBA00022553"/>
    </source>
</evidence>
<dbReference type="Pfam" id="PF00672">
    <property type="entry name" value="HAMP"/>
    <property type="match status" value="1"/>
</dbReference>
<feature type="transmembrane region" description="Helical" evidence="15">
    <location>
        <begin position="185"/>
        <end position="208"/>
    </location>
</feature>
<dbReference type="PANTHER" id="PTHR44936">
    <property type="entry name" value="SENSOR PROTEIN CREC"/>
    <property type="match status" value="1"/>
</dbReference>
<protein>
    <recommendedName>
        <fullName evidence="3">histidine kinase</fullName>
        <ecNumber evidence="3">2.7.13.3</ecNumber>
    </recommendedName>
</protein>
<dbReference type="PROSITE" id="PS50885">
    <property type="entry name" value="HAMP"/>
    <property type="match status" value="1"/>
</dbReference>
<feature type="domain" description="Histidine kinase" evidence="16">
    <location>
        <begin position="269"/>
        <end position="467"/>
    </location>
</feature>
<dbReference type="Pfam" id="PF00512">
    <property type="entry name" value="HisKA"/>
    <property type="match status" value="1"/>
</dbReference>
<dbReference type="Pfam" id="PF02518">
    <property type="entry name" value="HATPase_c"/>
    <property type="match status" value="1"/>
</dbReference>
<evidence type="ECO:0000256" key="10">
    <source>
        <dbReference type="ARBA" id="ARBA00022777"/>
    </source>
</evidence>
<dbReference type="PROSITE" id="PS50109">
    <property type="entry name" value="HIS_KIN"/>
    <property type="match status" value="1"/>
</dbReference>
<evidence type="ECO:0000256" key="5">
    <source>
        <dbReference type="ARBA" id="ARBA00022519"/>
    </source>
</evidence>
<evidence type="ECO:0000256" key="7">
    <source>
        <dbReference type="ARBA" id="ARBA00022679"/>
    </source>
</evidence>
<dbReference type="Gene3D" id="6.10.340.10">
    <property type="match status" value="1"/>
</dbReference>
<dbReference type="SMART" id="SM00387">
    <property type="entry name" value="HATPase_c"/>
    <property type="match status" value="1"/>
</dbReference>
<dbReference type="SUPFAM" id="SSF158472">
    <property type="entry name" value="HAMP domain-like"/>
    <property type="match status" value="1"/>
</dbReference>
<dbReference type="InterPro" id="IPR050980">
    <property type="entry name" value="2C_sensor_his_kinase"/>
</dbReference>
<keyword evidence="12 15" id="KW-1133">Transmembrane helix</keyword>
<keyword evidence="13" id="KW-0902">Two-component regulatory system</keyword>
<evidence type="ECO:0000256" key="2">
    <source>
        <dbReference type="ARBA" id="ARBA00004429"/>
    </source>
</evidence>
<evidence type="ECO:0000259" key="16">
    <source>
        <dbReference type="PROSITE" id="PS50109"/>
    </source>
</evidence>
<dbReference type="Gene3D" id="1.10.287.130">
    <property type="match status" value="1"/>
</dbReference>
<evidence type="ECO:0000256" key="3">
    <source>
        <dbReference type="ARBA" id="ARBA00012438"/>
    </source>
</evidence>
<dbReference type="InterPro" id="IPR005467">
    <property type="entry name" value="His_kinase_dom"/>
</dbReference>
<evidence type="ECO:0000256" key="13">
    <source>
        <dbReference type="ARBA" id="ARBA00023012"/>
    </source>
</evidence>
<dbReference type="GO" id="GO:0000155">
    <property type="term" value="F:phosphorelay sensor kinase activity"/>
    <property type="evidence" value="ECO:0007669"/>
    <property type="project" value="InterPro"/>
</dbReference>
<keyword evidence="7" id="KW-0808">Transferase</keyword>
<keyword evidence="5" id="KW-0997">Cell inner membrane</keyword>
<accession>A0A1W1D9K8</accession>
<dbReference type="InterPro" id="IPR036890">
    <property type="entry name" value="HATPase_C_sf"/>
</dbReference>
<dbReference type="InterPro" id="IPR003660">
    <property type="entry name" value="HAMP_dom"/>
</dbReference>
<keyword evidence="11" id="KW-0067">ATP-binding</keyword>
<evidence type="ECO:0000256" key="14">
    <source>
        <dbReference type="ARBA" id="ARBA00023136"/>
    </source>
</evidence>
<feature type="transmembrane region" description="Helical" evidence="15">
    <location>
        <begin position="12"/>
        <end position="33"/>
    </location>
</feature>
<gene>
    <name evidence="18" type="ORF">MNB_SUP05-4-609</name>
</gene>
<evidence type="ECO:0000256" key="15">
    <source>
        <dbReference type="SAM" id="Phobius"/>
    </source>
</evidence>
<dbReference type="InterPro" id="IPR004358">
    <property type="entry name" value="Sig_transdc_His_kin-like_C"/>
</dbReference>
<keyword evidence="14 15" id="KW-0472">Membrane</keyword>
<keyword evidence="9" id="KW-0547">Nucleotide-binding</keyword>
<evidence type="ECO:0000256" key="12">
    <source>
        <dbReference type="ARBA" id="ARBA00022989"/>
    </source>
</evidence>
<keyword evidence="10 18" id="KW-0418">Kinase</keyword>
<dbReference type="PRINTS" id="PR00344">
    <property type="entry name" value="BCTRLSENSOR"/>
</dbReference>
<dbReference type="GO" id="GO:0005886">
    <property type="term" value="C:plasma membrane"/>
    <property type="evidence" value="ECO:0007669"/>
    <property type="project" value="UniProtKB-SubCell"/>
</dbReference>
<dbReference type="GO" id="GO:0005524">
    <property type="term" value="F:ATP binding"/>
    <property type="evidence" value="ECO:0007669"/>
    <property type="project" value="UniProtKB-KW"/>
</dbReference>
<keyword evidence="6" id="KW-0597">Phosphoprotein</keyword>
<evidence type="ECO:0000313" key="18">
    <source>
        <dbReference type="EMBL" id="SFV77299.1"/>
    </source>
</evidence>
<dbReference type="SUPFAM" id="SSF47384">
    <property type="entry name" value="Homodimeric domain of signal transducing histidine kinase"/>
    <property type="match status" value="1"/>
</dbReference>
<dbReference type="SMART" id="SM00388">
    <property type="entry name" value="HisKA"/>
    <property type="match status" value="1"/>
</dbReference>
<sequence length="467" mass="52486">MKAIPQSLHGRLLAILLVGLMVPQLLSSLFHLYDRDSALNQTIGVDSANKISSIVTLLDSIDAKSRPAIVDALNGYPLEISLSDFKDDSTHSVLREDENNEYLTVLFQEYLQQNLPLGYEVHVEIVETRLSSEFASQGSSSAAAQLKTQETPLSFLIKSFHAQVRLKDGAWVDFHYFLPVKIFEWPIRLAMTLLALMIAVLLLTWVAVRWVTKPLSVLSQAAEALGKDIKHLPLDVKGPTEVQQAAQAFNTMQERLVRFISDRARILSAVSHDLKTPITRLRLRAELLDDKKLSNEIKGDLDHMEKMVHATLDFMRGTQKQELRQKVNLEALMESLQEDFKSLGMPFEIQGKVCRPIKIQLTSIKRCLTNLLENAYRYGNGKIVVDMQDFKKSVQITIHNNGDPIPDEELDKIFEPFYRLEKSRNHKTGGTGLGLGIARNIAVAHGGDLKIKNSTKGGITVFLELPR</sequence>
<proteinExistence type="predicted"/>
<dbReference type="AlphaFoldDB" id="A0A1W1D9K8"/>
<dbReference type="EC" id="2.7.13.3" evidence="3"/>
<evidence type="ECO:0000256" key="8">
    <source>
        <dbReference type="ARBA" id="ARBA00022692"/>
    </source>
</evidence>
<comment type="subcellular location">
    <subcellularLocation>
        <location evidence="2">Cell inner membrane</location>
        <topology evidence="2">Multi-pass membrane protein</topology>
    </subcellularLocation>
</comment>
<name>A0A1W1D9K8_9ZZZZ</name>
<evidence type="ECO:0000256" key="1">
    <source>
        <dbReference type="ARBA" id="ARBA00000085"/>
    </source>
</evidence>
<dbReference type="Gene3D" id="3.30.565.10">
    <property type="entry name" value="Histidine kinase-like ATPase, C-terminal domain"/>
    <property type="match status" value="1"/>
</dbReference>
<evidence type="ECO:0000259" key="17">
    <source>
        <dbReference type="PROSITE" id="PS50885"/>
    </source>
</evidence>
<dbReference type="InterPro" id="IPR003661">
    <property type="entry name" value="HisK_dim/P_dom"/>
</dbReference>
<dbReference type="CDD" id="cd00082">
    <property type="entry name" value="HisKA"/>
    <property type="match status" value="1"/>
</dbReference>
<dbReference type="InterPro" id="IPR003594">
    <property type="entry name" value="HATPase_dom"/>
</dbReference>
<evidence type="ECO:0000256" key="9">
    <source>
        <dbReference type="ARBA" id="ARBA00022741"/>
    </source>
</evidence>
<dbReference type="SUPFAM" id="SSF55874">
    <property type="entry name" value="ATPase domain of HSP90 chaperone/DNA topoisomerase II/histidine kinase"/>
    <property type="match status" value="1"/>
</dbReference>
<dbReference type="InterPro" id="IPR036097">
    <property type="entry name" value="HisK_dim/P_sf"/>
</dbReference>